<dbReference type="RefSeq" id="WP_170094423.1">
    <property type="nucleotide sequence ID" value="NZ_WOYG01000001.1"/>
</dbReference>
<proteinExistence type="predicted"/>
<dbReference type="PIRSF" id="PIRSF000887">
    <property type="entry name" value="Pesterase_MJ0037"/>
    <property type="match status" value="1"/>
</dbReference>
<evidence type="ECO:0000313" key="3">
    <source>
        <dbReference type="Proteomes" id="UP000608662"/>
    </source>
</evidence>
<accession>A0A847UEV3</accession>
<dbReference type="SUPFAM" id="SSF56300">
    <property type="entry name" value="Metallo-dependent phosphatases"/>
    <property type="match status" value="1"/>
</dbReference>
<dbReference type="PANTHER" id="PTHR39323:SF1">
    <property type="entry name" value="BLR1149 PROTEIN"/>
    <property type="match status" value="1"/>
</dbReference>
<reference evidence="2" key="1">
    <citation type="submission" date="2019-12" db="EMBL/GenBank/DDBJ databases">
        <title>Whole-genome sequence of Halomicrobium mukohataei pws1.</title>
        <authorList>
            <person name="Verma D.K."/>
            <person name="Gopal K."/>
            <person name="Prasad E.S."/>
        </authorList>
    </citation>
    <scope>NUCLEOTIDE SEQUENCE</scope>
    <source>
        <strain evidence="2">Pws1</strain>
    </source>
</reference>
<sequence>MGVEPVPDRPAAVAATGEERCLVVADFHAGIERGLRREGVELASDADVRRDRLLDLLAETAPDRLVVLGDLVHSIGDPAGAEREEVTALLDAVEVPVTVVRGNHDGGIDELCADAATPVTVTPSDGVRIGSVGFAHGHTWPSRAVLGADVVCVGHEHPVVRLEDEVGGRRVERAWLRGRVDPAPFESQFDGALGIDADLVVCPAFNDRSGGTWINVAGQEFLSPFLPTGLADGEAYLLDGTRLGRYRSI</sequence>
<protein>
    <submittedName>
        <fullName evidence="2">Phosphoesterase</fullName>
    </submittedName>
</protein>
<dbReference type="CDD" id="cd07391">
    <property type="entry name" value="MPP_PF1019"/>
    <property type="match status" value="1"/>
</dbReference>
<dbReference type="Gene3D" id="3.60.21.10">
    <property type="match status" value="1"/>
</dbReference>
<dbReference type="EMBL" id="WOYG01000001">
    <property type="protein sequence ID" value="NLV10767.1"/>
    <property type="molecule type" value="Genomic_DNA"/>
</dbReference>
<dbReference type="Proteomes" id="UP000608662">
    <property type="component" value="Unassembled WGS sequence"/>
</dbReference>
<dbReference type="InterPro" id="IPR004843">
    <property type="entry name" value="Calcineurin-like_PHP"/>
</dbReference>
<dbReference type="Pfam" id="PF00149">
    <property type="entry name" value="Metallophos"/>
    <property type="match status" value="1"/>
</dbReference>
<dbReference type="OrthoDB" id="10013at2157"/>
<name>A0A847UEV3_9EURY</name>
<organism evidence="2 3">
    <name type="scientific">Halomicrobium mukohataei</name>
    <dbReference type="NCBI Taxonomy" id="57705"/>
    <lineage>
        <taxon>Archaea</taxon>
        <taxon>Methanobacteriati</taxon>
        <taxon>Methanobacteriota</taxon>
        <taxon>Stenosarchaea group</taxon>
        <taxon>Halobacteria</taxon>
        <taxon>Halobacteriales</taxon>
        <taxon>Haloarculaceae</taxon>
        <taxon>Halomicrobium</taxon>
    </lineage>
</organism>
<comment type="caution">
    <text evidence="2">The sequence shown here is derived from an EMBL/GenBank/DDBJ whole genome shotgun (WGS) entry which is preliminary data.</text>
</comment>
<dbReference type="AlphaFoldDB" id="A0A847UEV3"/>
<dbReference type="PANTHER" id="PTHR39323">
    <property type="entry name" value="BLR1149 PROTEIN"/>
    <property type="match status" value="1"/>
</dbReference>
<evidence type="ECO:0000313" key="2">
    <source>
        <dbReference type="EMBL" id="NLV10767.1"/>
    </source>
</evidence>
<dbReference type="InterPro" id="IPR024173">
    <property type="entry name" value="Pesterase_MJ0037-like"/>
</dbReference>
<gene>
    <name evidence="2" type="ORF">GOC74_12615</name>
</gene>
<feature type="domain" description="Calcineurin-like phosphoesterase" evidence="1">
    <location>
        <begin position="20"/>
        <end position="107"/>
    </location>
</feature>
<dbReference type="GO" id="GO:0016787">
    <property type="term" value="F:hydrolase activity"/>
    <property type="evidence" value="ECO:0007669"/>
    <property type="project" value="InterPro"/>
</dbReference>
<dbReference type="InterPro" id="IPR029052">
    <property type="entry name" value="Metallo-depent_PP-like"/>
</dbReference>
<evidence type="ECO:0000259" key="1">
    <source>
        <dbReference type="Pfam" id="PF00149"/>
    </source>
</evidence>